<keyword evidence="1" id="KW-0732">Signal</keyword>
<evidence type="ECO:0000313" key="3">
    <source>
        <dbReference type="Proteomes" id="UP000248925"/>
    </source>
</evidence>
<reference evidence="2 3" key="1">
    <citation type="journal article" date="2018" name="Sci. Rep.">
        <title>Rhizobium tumorigenes sp. nov., a novel plant tumorigenic bacterium isolated from cane gall tumors on thornless blackberry.</title>
        <authorList>
            <person name="Kuzmanovi N."/>
            <person name="Smalla K."/>
            <person name="Gronow S."/>
            <person name="PuBawska J."/>
        </authorList>
    </citation>
    <scope>NUCLEOTIDE SEQUENCE [LARGE SCALE GENOMIC DNA]</scope>
    <source>
        <strain evidence="2 3">CCBAU 85046</strain>
    </source>
</reference>
<comment type="caution">
    <text evidence="2">The sequence shown here is derived from an EMBL/GenBank/DDBJ whole genome shotgun (WGS) entry which is preliminary data.</text>
</comment>
<keyword evidence="3" id="KW-1185">Reference proteome</keyword>
<feature type="chain" id="PRO_5016102815" evidence="1">
    <location>
        <begin position="21"/>
        <end position="163"/>
    </location>
</feature>
<dbReference type="OrthoDB" id="8288922at2"/>
<accession>A0A2W4F721</accession>
<proteinExistence type="predicted"/>
<name>A0A2W4F721_9HYPH</name>
<dbReference type="Proteomes" id="UP000248925">
    <property type="component" value="Unassembled WGS sequence"/>
</dbReference>
<dbReference type="GO" id="GO:0016301">
    <property type="term" value="F:kinase activity"/>
    <property type="evidence" value="ECO:0007669"/>
    <property type="project" value="UniProtKB-KW"/>
</dbReference>
<organism evidence="2 3">
    <name type="scientific">Rhizobium tubonense</name>
    <dbReference type="NCBI Taxonomy" id="484088"/>
    <lineage>
        <taxon>Bacteria</taxon>
        <taxon>Pseudomonadati</taxon>
        <taxon>Pseudomonadota</taxon>
        <taxon>Alphaproteobacteria</taxon>
        <taxon>Hyphomicrobiales</taxon>
        <taxon>Rhizobiaceae</taxon>
        <taxon>Rhizobium/Agrobacterium group</taxon>
        <taxon>Rhizobium</taxon>
    </lineage>
</organism>
<feature type="signal peptide" evidence="1">
    <location>
        <begin position="1"/>
        <end position="20"/>
    </location>
</feature>
<protein>
    <submittedName>
        <fullName evidence="2">Histidine kinase</fullName>
    </submittedName>
</protein>
<keyword evidence="2" id="KW-0418">Kinase</keyword>
<sequence>MKKLVLATLIAAFLPAASYAATLKFPSDEPVASITIPDNWGPKETETGIDATSADSAIYLSIDVADAKTTDKVIDDAIAFLEKNGVKIDGSTQKKSEETVNGMSMSNFDWDGTDSDGGVNVGLSLLAPTADKLLVITYWGSKGTQEKHGPELAAIISSLKAAN</sequence>
<dbReference type="EMBL" id="PCDP01000001">
    <property type="protein sequence ID" value="PZM16730.1"/>
    <property type="molecule type" value="Genomic_DNA"/>
</dbReference>
<dbReference type="AlphaFoldDB" id="A0A2W4F721"/>
<dbReference type="RefSeq" id="WP_111158064.1">
    <property type="nucleotide sequence ID" value="NZ_PCDP01000001.1"/>
</dbReference>
<evidence type="ECO:0000313" key="2">
    <source>
        <dbReference type="EMBL" id="PZM16730.1"/>
    </source>
</evidence>
<keyword evidence="2" id="KW-0808">Transferase</keyword>
<gene>
    <name evidence="2" type="ORF">CPY51_00270</name>
</gene>
<evidence type="ECO:0000256" key="1">
    <source>
        <dbReference type="SAM" id="SignalP"/>
    </source>
</evidence>